<proteinExistence type="predicted"/>
<dbReference type="OMA" id="ERICEYG"/>
<keyword evidence="3" id="KW-1185">Reference proteome</keyword>
<accession>G0SA30</accession>
<feature type="region of interest" description="Disordered" evidence="1">
    <location>
        <begin position="1"/>
        <end position="65"/>
    </location>
</feature>
<dbReference type="GeneID" id="18258119"/>
<dbReference type="PANTHER" id="PTHR47784:SF4">
    <property type="entry name" value="ZN(II)2CYS6 TRANSCRIPTION FACTOR (EUROFUNG)"/>
    <property type="match status" value="1"/>
</dbReference>
<dbReference type="PANTHER" id="PTHR47784">
    <property type="entry name" value="STEROL UPTAKE CONTROL PROTEIN 2"/>
    <property type="match status" value="1"/>
</dbReference>
<dbReference type="STRING" id="759272.G0SA30"/>
<dbReference type="InterPro" id="IPR053157">
    <property type="entry name" value="Sterol_Uptake_Regulator"/>
</dbReference>
<evidence type="ECO:0000313" key="3">
    <source>
        <dbReference type="Proteomes" id="UP000008066"/>
    </source>
</evidence>
<dbReference type="eggNOG" id="ENOG502SVCF">
    <property type="taxonomic scope" value="Eukaryota"/>
</dbReference>
<dbReference type="RefSeq" id="XP_006694487.1">
    <property type="nucleotide sequence ID" value="XM_006694424.1"/>
</dbReference>
<evidence type="ECO:0000256" key="1">
    <source>
        <dbReference type="SAM" id="MobiDB-lite"/>
    </source>
</evidence>
<evidence type="ECO:0000313" key="2">
    <source>
        <dbReference type="EMBL" id="EGS19602.1"/>
    </source>
</evidence>
<dbReference type="GO" id="GO:0001228">
    <property type="term" value="F:DNA-binding transcription activator activity, RNA polymerase II-specific"/>
    <property type="evidence" value="ECO:0007669"/>
    <property type="project" value="TreeGrafter"/>
</dbReference>
<dbReference type="Proteomes" id="UP000008066">
    <property type="component" value="Unassembled WGS sequence"/>
</dbReference>
<dbReference type="KEGG" id="cthr:CTHT_0040810"/>
<reference evidence="2 3" key="1">
    <citation type="journal article" date="2011" name="Cell">
        <title>Insight into structure and assembly of the nuclear pore complex by utilizing the genome of a eukaryotic thermophile.</title>
        <authorList>
            <person name="Amlacher S."/>
            <person name="Sarges P."/>
            <person name="Flemming D."/>
            <person name="van Noort V."/>
            <person name="Kunze R."/>
            <person name="Devos D.P."/>
            <person name="Arumugam M."/>
            <person name="Bork P."/>
            <person name="Hurt E."/>
        </authorList>
    </citation>
    <scope>NUCLEOTIDE SEQUENCE [LARGE SCALE GENOMIC DNA]</scope>
    <source>
        <strain evidence="3">DSM 1495 / CBS 144.50 / IMI 039719</strain>
    </source>
</reference>
<sequence length="383" mass="43910">MKEESDTSEPQAYLNLRRPMRRSHKKSRKGCLECKRRHDRSLSGSPGPSAPFLNPSPAAGPEDEPHANIDMVHMELFHHYLTISDKQDGIFLLDDGGMRDLITTNALRYPYLMHALLAVSAHHIGFLRPAQRSFYHDLSIRLQTRALSLFNNTVDVNQIGDSAEKRVPIFLFSSVLGFHALCDLLSHRDPDWPTAFQRFTTYMRLHRGIHNVMEGHWDNLRKTELGLIFDVLVAQWFQVKPEGHQCDDLRQKIATSPDLAPDEREGMEKAIDFLQWVFDTKPSPKSRAYALCSFTTWIARPVVRLLQAGKPEAVALLAYWFLALDRCRETWMMRDAGQHFLTLLAEHWRGTPWFEWVEVPFRMLGGDLGEVTQAAESSVPPDP</sequence>
<organism evidence="3">
    <name type="scientific">Chaetomium thermophilum (strain DSM 1495 / CBS 144.50 / IMI 039719)</name>
    <name type="common">Thermochaetoides thermophila</name>
    <dbReference type="NCBI Taxonomy" id="759272"/>
    <lineage>
        <taxon>Eukaryota</taxon>
        <taxon>Fungi</taxon>
        <taxon>Dikarya</taxon>
        <taxon>Ascomycota</taxon>
        <taxon>Pezizomycotina</taxon>
        <taxon>Sordariomycetes</taxon>
        <taxon>Sordariomycetidae</taxon>
        <taxon>Sordariales</taxon>
        <taxon>Chaetomiaceae</taxon>
        <taxon>Thermochaetoides</taxon>
    </lineage>
</organism>
<feature type="compositionally biased region" description="Basic residues" evidence="1">
    <location>
        <begin position="18"/>
        <end position="29"/>
    </location>
</feature>
<name>G0SA30_CHATD</name>
<dbReference type="AlphaFoldDB" id="G0SA30"/>
<dbReference type="OrthoDB" id="196847at2759"/>
<gene>
    <name evidence="2" type="ORF">CTHT_0040810</name>
</gene>
<protein>
    <submittedName>
        <fullName evidence="2">Uncharacterized protein</fullName>
    </submittedName>
</protein>
<dbReference type="HOGENOM" id="CLU_024934_2_0_1"/>
<dbReference type="EMBL" id="GL988043">
    <property type="protein sequence ID" value="EGS19602.1"/>
    <property type="molecule type" value="Genomic_DNA"/>
</dbReference>